<dbReference type="InterPro" id="IPR050639">
    <property type="entry name" value="SSR_resolvase"/>
</dbReference>
<keyword evidence="1" id="KW-0175">Coiled coil</keyword>
<name>B8I076_RUMCH</name>
<dbReference type="Pfam" id="PF07508">
    <property type="entry name" value="Recombinase"/>
    <property type="match status" value="1"/>
</dbReference>
<dbReference type="InterPro" id="IPR038109">
    <property type="entry name" value="DNA_bind_recomb_sf"/>
</dbReference>
<dbReference type="EMBL" id="CP001348">
    <property type="protein sequence ID" value="ACL77402.1"/>
    <property type="molecule type" value="Genomic_DNA"/>
</dbReference>
<organism evidence="4 5">
    <name type="scientific">Ruminiclostridium cellulolyticum (strain ATCC 35319 / DSM 5812 / JCM 6584 / H10)</name>
    <name type="common">Clostridium cellulolyticum</name>
    <dbReference type="NCBI Taxonomy" id="394503"/>
    <lineage>
        <taxon>Bacteria</taxon>
        <taxon>Bacillati</taxon>
        <taxon>Bacillota</taxon>
        <taxon>Clostridia</taxon>
        <taxon>Eubacteriales</taxon>
        <taxon>Oscillospiraceae</taxon>
        <taxon>Ruminiclostridium</taxon>
    </lineage>
</organism>
<dbReference type="SMART" id="SM00857">
    <property type="entry name" value="Resolvase"/>
    <property type="match status" value="1"/>
</dbReference>
<protein>
    <submittedName>
        <fullName evidence="4">Resolvase domain protein</fullName>
    </submittedName>
</protein>
<dbReference type="Pfam" id="PF13408">
    <property type="entry name" value="Zn_ribbon_recom"/>
    <property type="match status" value="1"/>
</dbReference>
<keyword evidence="5" id="KW-1185">Reference proteome</keyword>
<dbReference type="InterPro" id="IPR011109">
    <property type="entry name" value="DNA_bind_recombinase_dom"/>
</dbReference>
<reference evidence="4 5" key="1">
    <citation type="submission" date="2009-01" db="EMBL/GenBank/DDBJ databases">
        <title>Complete sequence of Clostridium cellulolyticum H10.</title>
        <authorList>
            <consortium name="US DOE Joint Genome Institute"/>
            <person name="Lucas S."/>
            <person name="Copeland A."/>
            <person name="Lapidus A."/>
            <person name="Glavina del Rio T."/>
            <person name="Dalin E."/>
            <person name="Tice H."/>
            <person name="Bruce D."/>
            <person name="Goodwin L."/>
            <person name="Pitluck S."/>
            <person name="Chertkov O."/>
            <person name="Saunders E."/>
            <person name="Brettin T."/>
            <person name="Detter J.C."/>
            <person name="Han C."/>
            <person name="Larimer F."/>
            <person name="Land M."/>
            <person name="Hauser L."/>
            <person name="Kyrpides N."/>
            <person name="Ivanova N."/>
            <person name="Zhou J."/>
            <person name="Richardson P."/>
        </authorList>
    </citation>
    <scope>NUCLEOTIDE SEQUENCE [LARGE SCALE GENOMIC DNA]</scope>
    <source>
        <strain evidence="5">ATCC 35319 / DSM 5812 / JCM 6584 / H10</strain>
    </source>
</reference>
<dbReference type="STRING" id="394503.Ccel_3111"/>
<sequence length="511" mass="58689">MTEIRTSYKRIRVAAYCRVSTEKDEQLLSLKAQKEFFEEYADKMGFELVALYADEGISGTKLKNRKQFNKMMQDAERGLFERVYVKDVSRLARNVVDFLQSIRKLKSLNIDCQFITANMSANDGELTLTILAAVAQEESSNLSKRVKFGKKKNAEMGKVPNLVFGYDKTVGDYFNLKINVREAEIVKRIFDMYINKGFGTNKISQILNKECIKTKRNCNWSQNAICRILSNELYTGKVINCKERVEDFLTGKRVKVEESGQSIVDKPEIAIISRSEFEQAQSLLGQRVDTFKIKKERHSNKYALSTLIKCGCCDRSFRRIYRKRENSEYIKWGCSTRNSDGATQCSNTTLVDEVELLDEIKEYLNTVVSSKEKLLEKTINEFKKKYKLGHGETNESDLTSELERLKKLKLKQTKMYEADIISIEELKERTADINEAIRKAEAELSILQGNTSTFDRLEAIVKKYCGSINDVLNTDTIDNSMLKKVIDKIVVNTDGGIKVYLKLFKDLELVN</sequence>
<dbReference type="AlphaFoldDB" id="B8I076"/>
<dbReference type="HOGENOM" id="CLU_010686_0_5_9"/>
<dbReference type="PANTHER" id="PTHR30461">
    <property type="entry name" value="DNA-INVERTASE FROM LAMBDOID PROPHAGE"/>
    <property type="match status" value="1"/>
</dbReference>
<dbReference type="Pfam" id="PF00239">
    <property type="entry name" value="Resolvase"/>
    <property type="match status" value="1"/>
</dbReference>
<dbReference type="InterPro" id="IPR036162">
    <property type="entry name" value="Resolvase-like_N_sf"/>
</dbReference>
<proteinExistence type="predicted"/>
<dbReference type="GO" id="GO:0000150">
    <property type="term" value="F:DNA strand exchange activity"/>
    <property type="evidence" value="ECO:0007669"/>
    <property type="project" value="InterPro"/>
</dbReference>
<evidence type="ECO:0000313" key="4">
    <source>
        <dbReference type="EMBL" id="ACL77402.1"/>
    </source>
</evidence>
<evidence type="ECO:0000313" key="5">
    <source>
        <dbReference type="Proteomes" id="UP000001349"/>
    </source>
</evidence>
<evidence type="ECO:0000256" key="1">
    <source>
        <dbReference type="SAM" id="Coils"/>
    </source>
</evidence>
<dbReference type="PROSITE" id="PS51736">
    <property type="entry name" value="RECOMBINASES_3"/>
    <property type="match status" value="1"/>
</dbReference>
<feature type="domain" description="Resolvase/invertase-type recombinase catalytic" evidence="2">
    <location>
        <begin position="12"/>
        <end position="157"/>
    </location>
</feature>
<dbReference type="Gene3D" id="3.90.1750.20">
    <property type="entry name" value="Putative Large Serine Recombinase, Chain B, Domain 2"/>
    <property type="match status" value="1"/>
</dbReference>
<dbReference type="Gene3D" id="3.40.50.1390">
    <property type="entry name" value="Resolvase, N-terminal catalytic domain"/>
    <property type="match status" value="1"/>
</dbReference>
<dbReference type="SUPFAM" id="SSF53041">
    <property type="entry name" value="Resolvase-like"/>
    <property type="match status" value="1"/>
</dbReference>
<feature type="domain" description="Recombinase" evidence="3">
    <location>
        <begin position="163"/>
        <end position="290"/>
    </location>
</feature>
<dbReference type="RefSeq" id="WP_015926460.1">
    <property type="nucleotide sequence ID" value="NC_011898.1"/>
</dbReference>
<dbReference type="eggNOG" id="COG1961">
    <property type="taxonomic scope" value="Bacteria"/>
</dbReference>
<evidence type="ECO:0000259" key="2">
    <source>
        <dbReference type="PROSITE" id="PS51736"/>
    </source>
</evidence>
<dbReference type="CDD" id="cd00338">
    <property type="entry name" value="Ser_Recombinase"/>
    <property type="match status" value="1"/>
</dbReference>
<dbReference type="GO" id="GO:0003677">
    <property type="term" value="F:DNA binding"/>
    <property type="evidence" value="ECO:0007669"/>
    <property type="project" value="InterPro"/>
</dbReference>
<dbReference type="Proteomes" id="UP000001349">
    <property type="component" value="Chromosome"/>
</dbReference>
<feature type="coiled-coil region" evidence="1">
    <location>
        <begin position="423"/>
        <end position="450"/>
    </location>
</feature>
<dbReference type="KEGG" id="cce:Ccel_3111"/>
<gene>
    <name evidence="4" type="ordered locus">Ccel_3111</name>
</gene>
<dbReference type="PROSITE" id="PS51737">
    <property type="entry name" value="RECOMBINASE_DNA_BIND"/>
    <property type="match status" value="1"/>
</dbReference>
<accession>B8I076</accession>
<dbReference type="InterPro" id="IPR025827">
    <property type="entry name" value="Zn_ribbon_recom_dom"/>
</dbReference>
<evidence type="ECO:0000259" key="3">
    <source>
        <dbReference type="PROSITE" id="PS51737"/>
    </source>
</evidence>
<dbReference type="PANTHER" id="PTHR30461:SF23">
    <property type="entry name" value="DNA RECOMBINASE-RELATED"/>
    <property type="match status" value="1"/>
</dbReference>
<dbReference type="InterPro" id="IPR006119">
    <property type="entry name" value="Resolv_N"/>
</dbReference>